<gene>
    <name evidence="1" type="ORF">ANN_22093</name>
</gene>
<reference evidence="1 2" key="1">
    <citation type="journal article" date="2022" name="Allergy">
        <title>Genome assembly and annotation of Periplaneta americana reveal a comprehensive cockroach allergen profile.</title>
        <authorList>
            <person name="Wang L."/>
            <person name="Xiong Q."/>
            <person name="Saelim N."/>
            <person name="Wang L."/>
            <person name="Nong W."/>
            <person name="Wan A.T."/>
            <person name="Shi M."/>
            <person name="Liu X."/>
            <person name="Cao Q."/>
            <person name="Hui J.H.L."/>
            <person name="Sookrung N."/>
            <person name="Leung T.F."/>
            <person name="Tungtrongchitr A."/>
            <person name="Tsui S.K.W."/>
        </authorList>
    </citation>
    <scope>NUCLEOTIDE SEQUENCE [LARGE SCALE GENOMIC DNA]</scope>
    <source>
        <strain evidence="1">PWHHKU_190912</strain>
    </source>
</reference>
<dbReference type="PANTHER" id="PTHR47326">
    <property type="entry name" value="TRANSPOSABLE ELEMENT TC3 TRANSPOSASE-LIKE PROTEIN"/>
    <property type="match status" value="1"/>
</dbReference>
<name>A0ABQ8S7N9_PERAM</name>
<keyword evidence="2" id="KW-1185">Reference proteome</keyword>
<proteinExistence type="predicted"/>
<sequence>MPQLECDSAHFMYQQDGAPPHLYNEDRTFLNDPLPNTWIGRAGRDDMQILSWPSRSPDLTPCDFYLWAYVKDSVFVPSLPENLPELRARIINTIAAIDMDTHSHLELAASLPTAFTCLSHRTADERVFSTPPALLNDKAPFNVQTYTFRHFFFVLSCDQLDRIPLLSREEYNACSSVLCNFLHSPVTSSLLAPNIFLSTLFSNTLNLCSSLRSFSTE</sequence>
<dbReference type="InterPro" id="IPR036397">
    <property type="entry name" value="RNaseH_sf"/>
</dbReference>
<evidence type="ECO:0000313" key="2">
    <source>
        <dbReference type="Proteomes" id="UP001148838"/>
    </source>
</evidence>
<accession>A0ABQ8S7N9</accession>
<organism evidence="1 2">
    <name type="scientific">Periplaneta americana</name>
    <name type="common">American cockroach</name>
    <name type="synonym">Blatta americana</name>
    <dbReference type="NCBI Taxonomy" id="6978"/>
    <lineage>
        <taxon>Eukaryota</taxon>
        <taxon>Metazoa</taxon>
        <taxon>Ecdysozoa</taxon>
        <taxon>Arthropoda</taxon>
        <taxon>Hexapoda</taxon>
        <taxon>Insecta</taxon>
        <taxon>Pterygota</taxon>
        <taxon>Neoptera</taxon>
        <taxon>Polyneoptera</taxon>
        <taxon>Dictyoptera</taxon>
        <taxon>Blattodea</taxon>
        <taxon>Blattoidea</taxon>
        <taxon>Blattidae</taxon>
        <taxon>Blattinae</taxon>
        <taxon>Periplaneta</taxon>
    </lineage>
</organism>
<evidence type="ECO:0000313" key="1">
    <source>
        <dbReference type="EMBL" id="KAJ4429889.1"/>
    </source>
</evidence>
<dbReference type="Proteomes" id="UP001148838">
    <property type="component" value="Unassembled WGS sequence"/>
</dbReference>
<dbReference type="PANTHER" id="PTHR47326:SF1">
    <property type="entry name" value="HTH PSQ-TYPE DOMAIN-CONTAINING PROTEIN"/>
    <property type="match status" value="1"/>
</dbReference>
<dbReference type="EMBL" id="JAJSOF020000033">
    <property type="protein sequence ID" value="KAJ4429889.1"/>
    <property type="molecule type" value="Genomic_DNA"/>
</dbReference>
<protein>
    <submittedName>
        <fullName evidence="1">Uncharacterized protein</fullName>
    </submittedName>
</protein>
<comment type="caution">
    <text evidence="1">The sequence shown here is derived from an EMBL/GenBank/DDBJ whole genome shotgun (WGS) entry which is preliminary data.</text>
</comment>
<dbReference type="Gene3D" id="3.30.420.10">
    <property type="entry name" value="Ribonuclease H-like superfamily/Ribonuclease H"/>
    <property type="match status" value="1"/>
</dbReference>